<organism evidence="2">
    <name type="scientific">uncultured Pseudonocardia sp</name>
    <dbReference type="NCBI Taxonomy" id="211455"/>
    <lineage>
        <taxon>Bacteria</taxon>
        <taxon>Bacillati</taxon>
        <taxon>Actinomycetota</taxon>
        <taxon>Actinomycetes</taxon>
        <taxon>Pseudonocardiales</taxon>
        <taxon>Pseudonocardiaceae</taxon>
        <taxon>Pseudonocardia</taxon>
        <taxon>environmental samples</taxon>
    </lineage>
</organism>
<dbReference type="EMBL" id="CADCUS010000536">
    <property type="protein sequence ID" value="CAA9440010.1"/>
    <property type="molecule type" value="Genomic_DNA"/>
</dbReference>
<feature type="compositionally biased region" description="Basic residues" evidence="1">
    <location>
        <begin position="15"/>
        <end position="43"/>
    </location>
</feature>
<accession>A0A6J4QGF6</accession>
<evidence type="ECO:0000313" key="2">
    <source>
        <dbReference type="EMBL" id="CAA9440010.1"/>
    </source>
</evidence>
<proteinExistence type="predicted"/>
<sequence>EAPYGPSRAGPAGHRGVRRGGRRPRRPGRRGGGRHRSFGRGRPHRDADRLRGGLAHRCLRGPRGAAGGGEPRPGSAVQLRGQLGPGHPDHPGRARRRLRLREPVPDDRRHRRRAGERRPGGVHRERPGDRRPAGQPRRG</sequence>
<gene>
    <name evidence="2" type="ORF">AVDCRST_MAG66-3870</name>
</gene>
<feature type="compositionally biased region" description="Basic and acidic residues" evidence="1">
    <location>
        <begin position="116"/>
        <end position="132"/>
    </location>
</feature>
<evidence type="ECO:0000256" key="1">
    <source>
        <dbReference type="SAM" id="MobiDB-lite"/>
    </source>
</evidence>
<feature type="non-terminal residue" evidence="2">
    <location>
        <position position="1"/>
    </location>
</feature>
<dbReference type="AlphaFoldDB" id="A0A6J4QGF6"/>
<reference evidence="2" key="1">
    <citation type="submission" date="2020-02" db="EMBL/GenBank/DDBJ databases">
        <authorList>
            <person name="Meier V. D."/>
        </authorList>
    </citation>
    <scope>NUCLEOTIDE SEQUENCE</scope>
    <source>
        <strain evidence="2">AVDCRST_MAG66</strain>
    </source>
</reference>
<feature type="region of interest" description="Disordered" evidence="1">
    <location>
        <begin position="1"/>
        <end position="139"/>
    </location>
</feature>
<protein>
    <submittedName>
        <fullName evidence="2">Molybdenum ABC transporter, substrate-binding protein ModA</fullName>
    </submittedName>
</protein>
<name>A0A6J4QGF6_9PSEU</name>
<feature type="non-terminal residue" evidence="2">
    <location>
        <position position="139"/>
    </location>
</feature>